<keyword evidence="9" id="KW-1185">Reference proteome</keyword>
<evidence type="ECO:0000256" key="5">
    <source>
        <dbReference type="RuleBase" id="RU362066"/>
    </source>
</evidence>
<dbReference type="PANTHER" id="PTHR30288:SF0">
    <property type="entry name" value="FLAGELLAR HOOK-ASSOCIATED PROTEIN 2"/>
    <property type="match status" value="1"/>
</dbReference>
<sequence>MAVDILTTLNKNGSGLSLTGLTASLVAAEITPLQKAQKARVDEATTSISTLGQVRSQFQSLQTALAAVNSTPILKATSGSSGVQVTVTDPSKIVNTTRNIGVVQTAQRQVLEFKGFASAETPIGAGKLTMEVGAWFDDAGGVAQFAVNPGSKVSSFDIPEGATLTQLAETLDALDGVSARVIDKGNGTFSLGVVSEAGAGSAVRFTAQQTVAGLSTFDTTATNAAVQIQAAQDLVVEVDGIAVFRPTNTVDDLIPGATLDITAAAGTKTTVGFSRDMDTAKANLGYLVDQVNATRAKLNEVSARGLNGTPPGALAGDQVIERLKADLSRLIAAPINGFGKDPVYLVDLGVVTQRDGNLKLRPLAFEDAFKADPQRFDAVFANRLVSDTTGVEVRGVVGAEAAAGSHEFRRDPATGRATLDGYSTLGIPMADGMKKFAVLEGPFSGLIVTAPDGVDAAKITFGRSFLSALDGLMAAALNGGSLGKREDQLGARITEANTKLAELDVRAAKLEKRYLSRFTAMETAISSMKSTGNYLTNLVAQWNKSG</sequence>
<evidence type="ECO:0000313" key="9">
    <source>
        <dbReference type="Proteomes" id="UP000244496"/>
    </source>
</evidence>
<evidence type="ECO:0000256" key="3">
    <source>
        <dbReference type="ARBA" id="ARBA00023054"/>
    </source>
</evidence>
<keyword evidence="8" id="KW-0969">Cilium</keyword>
<dbReference type="InterPro" id="IPR003481">
    <property type="entry name" value="FliD_N"/>
</dbReference>
<dbReference type="InterPro" id="IPR040026">
    <property type="entry name" value="FliD"/>
</dbReference>
<reference evidence="8 9" key="1">
    <citation type="submission" date="2018-04" db="EMBL/GenBank/DDBJ databases">
        <title>Genome sequencing of Gemmobacter.</title>
        <authorList>
            <person name="Yi H."/>
            <person name="Baek M.-G."/>
        </authorList>
    </citation>
    <scope>NUCLEOTIDE SEQUENCE [LARGE SCALE GENOMIC DNA]</scope>
    <source>
        <strain evidence="8 9">HYN0069</strain>
    </source>
</reference>
<dbReference type="PANTHER" id="PTHR30288">
    <property type="entry name" value="FLAGELLAR CAP/ASSEMBLY PROTEIN FLID"/>
    <property type="match status" value="1"/>
</dbReference>
<dbReference type="OrthoDB" id="9812018at2"/>
<protein>
    <recommendedName>
        <fullName evidence="5">Flagellar hook-associated protein 2</fullName>
        <shortName evidence="5">HAP2</shortName>
    </recommendedName>
    <alternativeName>
        <fullName evidence="5">Flagellar cap protein</fullName>
    </alternativeName>
</protein>
<dbReference type="GO" id="GO:0071973">
    <property type="term" value="P:bacterial-type flagellum-dependent cell motility"/>
    <property type="evidence" value="ECO:0007669"/>
    <property type="project" value="TreeGrafter"/>
</dbReference>
<name>A0A2S0UPC5_9RHOB</name>
<comment type="subunit">
    <text evidence="2 5">Homopentamer.</text>
</comment>
<evidence type="ECO:0000256" key="4">
    <source>
        <dbReference type="ARBA" id="ARBA00023143"/>
    </source>
</evidence>
<organism evidence="8 9">
    <name type="scientific">Paragemmobacter aquarius</name>
    <dbReference type="NCBI Taxonomy" id="2169400"/>
    <lineage>
        <taxon>Bacteria</taxon>
        <taxon>Pseudomonadati</taxon>
        <taxon>Pseudomonadota</taxon>
        <taxon>Alphaproteobacteria</taxon>
        <taxon>Rhodobacterales</taxon>
        <taxon>Paracoccaceae</taxon>
        <taxon>Paragemmobacter</taxon>
    </lineage>
</organism>
<dbReference type="Proteomes" id="UP000244496">
    <property type="component" value="Chromosome"/>
</dbReference>
<feature type="domain" description="Flagellar hook-associated protein 2 N-terminal" evidence="6">
    <location>
        <begin position="14"/>
        <end position="109"/>
    </location>
</feature>
<dbReference type="Pfam" id="PF07195">
    <property type="entry name" value="FliD_C"/>
    <property type="match status" value="1"/>
</dbReference>
<keyword evidence="8" id="KW-0966">Cell projection</keyword>
<dbReference type="KEGG" id="geh:HYN69_15185"/>
<keyword evidence="5" id="KW-0964">Secreted</keyword>
<proteinExistence type="inferred from homology"/>
<dbReference type="GO" id="GO:0009421">
    <property type="term" value="C:bacterial-type flagellum filament cap"/>
    <property type="evidence" value="ECO:0007669"/>
    <property type="project" value="InterPro"/>
</dbReference>
<evidence type="ECO:0000313" key="8">
    <source>
        <dbReference type="EMBL" id="AWB49664.1"/>
    </source>
</evidence>
<dbReference type="GO" id="GO:0007155">
    <property type="term" value="P:cell adhesion"/>
    <property type="evidence" value="ECO:0007669"/>
    <property type="project" value="InterPro"/>
</dbReference>
<dbReference type="InterPro" id="IPR010809">
    <property type="entry name" value="FliD_C"/>
</dbReference>
<feature type="domain" description="Flagellar hook-associated protein 2 C-terminal" evidence="7">
    <location>
        <begin position="231"/>
        <end position="530"/>
    </location>
</feature>
<evidence type="ECO:0000259" key="6">
    <source>
        <dbReference type="Pfam" id="PF02465"/>
    </source>
</evidence>
<keyword evidence="3" id="KW-0175">Coiled coil</keyword>
<accession>A0A2S0UPC5</accession>
<dbReference type="Pfam" id="PF02465">
    <property type="entry name" value="FliD_N"/>
    <property type="match status" value="1"/>
</dbReference>
<evidence type="ECO:0000256" key="1">
    <source>
        <dbReference type="ARBA" id="ARBA00009764"/>
    </source>
</evidence>
<dbReference type="EMBL" id="CP028918">
    <property type="protein sequence ID" value="AWB49664.1"/>
    <property type="molecule type" value="Genomic_DNA"/>
</dbReference>
<dbReference type="RefSeq" id="WP_108436481.1">
    <property type="nucleotide sequence ID" value="NZ_CP028918.1"/>
</dbReference>
<dbReference type="AlphaFoldDB" id="A0A2S0UPC5"/>
<comment type="subcellular location">
    <subcellularLocation>
        <location evidence="5">Secreted</location>
    </subcellularLocation>
    <subcellularLocation>
        <location evidence="5">Bacterial flagellum</location>
    </subcellularLocation>
</comment>
<dbReference type="GO" id="GO:0005576">
    <property type="term" value="C:extracellular region"/>
    <property type="evidence" value="ECO:0007669"/>
    <property type="project" value="UniProtKB-SubCell"/>
</dbReference>
<dbReference type="GO" id="GO:0009424">
    <property type="term" value="C:bacterial-type flagellum hook"/>
    <property type="evidence" value="ECO:0007669"/>
    <property type="project" value="UniProtKB-UniRule"/>
</dbReference>
<keyword evidence="4 5" id="KW-0975">Bacterial flagellum</keyword>
<evidence type="ECO:0000259" key="7">
    <source>
        <dbReference type="Pfam" id="PF07195"/>
    </source>
</evidence>
<gene>
    <name evidence="8" type="ORF">HYN69_15185</name>
</gene>
<comment type="function">
    <text evidence="5">Required for morphogenesis and for the elongation of the flagellar filament by facilitating polymerization of the flagellin monomers at the tip of growing filament. Forms a capping structure, which prevents flagellin subunits (transported through the central channel of the flagellum) from leaking out without polymerization at the distal end.</text>
</comment>
<comment type="similarity">
    <text evidence="1 5">Belongs to the FliD family.</text>
</comment>
<evidence type="ECO:0000256" key="2">
    <source>
        <dbReference type="ARBA" id="ARBA00011255"/>
    </source>
</evidence>
<keyword evidence="8" id="KW-0282">Flagellum</keyword>